<comment type="caution">
    <text evidence="1">The sequence shown here is derived from an EMBL/GenBank/DDBJ whole genome shotgun (WGS) entry which is preliminary data.</text>
</comment>
<dbReference type="Proteomes" id="UP001155059">
    <property type="component" value="Unassembled WGS sequence"/>
</dbReference>
<evidence type="ECO:0000313" key="3">
    <source>
        <dbReference type="Proteomes" id="UP001155059"/>
    </source>
</evidence>
<accession>A0A9X1YQ88</accession>
<dbReference type="EMBL" id="JALQCW010000004">
    <property type="protein sequence ID" value="MCK9796458.1"/>
    <property type="molecule type" value="Genomic_DNA"/>
</dbReference>
<gene>
    <name evidence="1" type="ORF">M1B34_01510</name>
    <name evidence="2" type="ORF">M1B35_14175</name>
</gene>
<dbReference type="Proteomes" id="UP001155163">
    <property type="component" value="Unassembled WGS sequence"/>
</dbReference>
<evidence type="ECO:0000313" key="4">
    <source>
        <dbReference type="Proteomes" id="UP001155163"/>
    </source>
</evidence>
<sequence>MEVPNNDDSHGVEKKRQAFADCTAGFAVGLTREGFAGHEWNSNGGKGTDADIAGVINRCMGAVMRQSLKADLEDSGAGHSRTITIGLNISGGPVTAR</sequence>
<dbReference type="AlphaFoldDB" id="A0A9X1YQ88"/>
<dbReference type="RefSeq" id="WP_148053477.1">
    <property type="nucleotide sequence ID" value="NZ_JALQCW010000004.1"/>
</dbReference>
<evidence type="ECO:0000313" key="1">
    <source>
        <dbReference type="EMBL" id="MCK9796458.1"/>
    </source>
</evidence>
<protein>
    <submittedName>
        <fullName evidence="1">Uncharacterized protein</fullName>
    </submittedName>
</protein>
<organism evidence="1 3">
    <name type="scientific">Pseudomonas morbosilactucae</name>
    <dbReference type="NCBI Taxonomy" id="2938197"/>
    <lineage>
        <taxon>Bacteria</taxon>
        <taxon>Pseudomonadati</taxon>
        <taxon>Pseudomonadota</taxon>
        <taxon>Gammaproteobacteria</taxon>
        <taxon>Pseudomonadales</taxon>
        <taxon>Pseudomonadaceae</taxon>
        <taxon>Pseudomonas</taxon>
    </lineage>
</organism>
<reference evidence="3 4" key="1">
    <citation type="journal article" date="2022" name="Int. J. Syst. Evol. Microbiol.">
        <title>Pseudomonas aegrilactucae sp. nov. and Pseudomonas morbosilactucae sp. nov., pathogens causing bacterial rot of lettuce in Japan.</title>
        <authorList>
            <person name="Sawada H."/>
            <person name="Fujikawa T."/>
            <person name="Satou M."/>
        </authorList>
    </citation>
    <scope>NUCLEOTIDE SEQUENCE [LARGE SCALE GENOMIC DNA]</scope>
    <source>
        <strain evidence="1 3">MAFF 302030</strain>
        <strain evidence="2 4">MAFF 302046</strain>
    </source>
</reference>
<dbReference type="EMBL" id="JALQCX010000024">
    <property type="protein sequence ID" value="MCK9815246.1"/>
    <property type="molecule type" value="Genomic_DNA"/>
</dbReference>
<proteinExistence type="predicted"/>
<evidence type="ECO:0000313" key="2">
    <source>
        <dbReference type="EMBL" id="MCK9815246.1"/>
    </source>
</evidence>
<keyword evidence="4" id="KW-1185">Reference proteome</keyword>
<name>A0A9X1YQ88_9PSED</name>
<reference evidence="3 4" key="2">
    <citation type="journal article" date="2023" name="Plant Pathol.">
        <title>Dismantling and reorganizing Pseudomonas marginalis sensu#lato.</title>
        <authorList>
            <person name="Sawada H."/>
            <person name="Fujikawa T."/>
            <person name="Satou M."/>
        </authorList>
    </citation>
    <scope>NUCLEOTIDE SEQUENCE [LARGE SCALE GENOMIC DNA]</scope>
    <source>
        <strain evidence="1 3">MAFF 302030</strain>
        <strain evidence="2 4">MAFF 302046</strain>
    </source>
</reference>